<evidence type="ECO:0000313" key="4">
    <source>
        <dbReference type="Proteomes" id="UP000284767"/>
    </source>
</evidence>
<dbReference type="InterPro" id="IPR012373">
    <property type="entry name" value="Ferrdict_sens_TM"/>
</dbReference>
<organism evidence="3 4">
    <name type="scientific">Pseudomonas aeruginosa</name>
    <dbReference type="NCBI Taxonomy" id="287"/>
    <lineage>
        <taxon>Bacteria</taxon>
        <taxon>Pseudomonadati</taxon>
        <taxon>Pseudomonadota</taxon>
        <taxon>Gammaproteobacteria</taxon>
        <taxon>Pseudomonadales</taxon>
        <taxon>Pseudomonadaceae</taxon>
        <taxon>Pseudomonas</taxon>
    </lineage>
</organism>
<feature type="domain" description="FecR protein" evidence="1">
    <location>
        <begin position="115"/>
        <end position="204"/>
    </location>
</feature>
<dbReference type="PANTHER" id="PTHR30273:SF2">
    <property type="entry name" value="PROTEIN FECR"/>
    <property type="match status" value="1"/>
</dbReference>
<dbReference type="InterPro" id="IPR032623">
    <property type="entry name" value="FecR_N"/>
</dbReference>
<dbReference type="FunFam" id="2.60.120.1440:FF:000002">
    <property type="entry name" value="Probable transmembrane sensor"/>
    <property type="match status" value="1"/>
</dbReference>
<protein>
    <submittedName>
        <fullName evidence="3">Iron dicitrate transport regulator FecR</fullName>
    </submittedName>
</protein>
<comment type="caution">
    <text evidence="3">The sequence shown here is derived from an EMBL/GenBank/DDBJ whole genome shotgun (WGS) entry which is preliminary data.</text>
</comment>
<evidence type="ECO:0000259" key="2">
    <source>
        <dbReference type="Pfam" id="PF16220"/>
    </source>
</evidence>
<dbReference type="PANTHER" id="PTHR30273">
    <property type="entry name" value="PERIPLASMIC SIGNAL SENSOR AND SIGMA FACTOR ACTIVATOR FECR-RELATED"/>
    <property type="match status" value="1"/>
</dbReference>
<dbReference type="Pfam" id="PF04773">
    <property type="entry name" value="FecR"/>
    <property type="match status" value="1"/>
</dbReference>
<dbReference type="InterPro" id="IPR006860">
    <property type="entry name" value="FecR"/>
</dbReference>
<dbReference type="GO" id="GO:0016989">
    <property type="term" value="F:sigma factor antagonist activity"/>
    <property type="evidence" value="ECO:0007669"/>
    <property type="project" value="TreeGrafter"/>
</dbReference>
<name>A0A087L8X6_PSEAI</name>
<feature type="domain" description="FecR N-terminal" evidence="2">
    <location>
        <begin position="15"/>
        <end position="57"/>
    </location>
</feature>
<proteinExistence type="predicted"/>
<dbReference type="Gene3D" id="2.60.120.1440">
    <property type="match status" value="1"/>
</dbReference>
<sequence>MNAADEGRIPSPILDEAAEWLVRLQDSGCTDDTRQACAQWRQRSPQHAHAWERAERLLQCLGRLPPALALPTLGRERGLDRRRAIKHLALVLGGASLGLATWQAEPLRDWLADQRTGVGEQRRLPLPDGSLLTLNTDSAVDLAFDASQRLVRLLRGEIFVDSRADPRPFRVATAEARLHAGAARFNVRQEMAATRVAVLAGRVELSPLHGRGRWLESGESVRLGADGEARRLAFDGLPDAWTRGMLMADRMPLAEVLAELARYRRGVLRCDPQLARLAVSGAYPLLDLRRTLGMLQATYPLKVRGVTDYWISLVPA</sequence>
<gene>
    <name evidence="3" type="ORF">IPC1295_32180</name>
</gene>
<dbReference type="AlphaFoldDB" id="A0A087L8X6"/>
<reference evidence="3 4" key="2">
    <citation type="submission" date="2019-01" db="EMBL/GenBank/DDBJ databases">
        <title>The Pseudomonas aeruginosa pan-genome provides new insights on its population structure, horizontal gene transfer and pathogenicity.</title>
        <authorList>
            <person name="Freschi L."/>
            <person name="Vincent A.T."/>
            <person name="Jeukens J."/>
            <person name="Emond-Rheault J.-G."/>
            <person name="Kukavica-Ibrulj I."/>
            <person name="Dupont M.-J."/>
            <person name="Charette S.J."/>
            <person name="Boyle B."/>
            <person name="Levesque R.C."/>
        </authorList>
    </citation>
    <scope>NUCLEOTIDE SEQUENCE [LARGE SCALE GENOMIC DNA]</scope>
    <source>
        <strain evidence="3 4">PA-W36</strain>
    </source>
</reference>
<dbReference type="eggNOG" id="COG3712">
    <property type="taxonomic scope" value="Bacteria"/>
</dbReference>
<evidence type="ECO:0000313" key="3">
    <source>
        <dbReference type="EMBL" id="RPM02911.1"/>
    </source>
</evidence>
<dbReference type="Pfam" id="PF16220">
    <property type="entry name" value="DUF4880"/>
    <property type="match status" value="1"/>
</dbReference>
<accession>A0A087L8X6</accession>
<reference evidence="3 4" key="1">
    <citation type="submission" date="2017-08" db="EMBL/GenBank/DDBJ databases">
        <authorList>
            <person name="Feschi L."/>
            <person name="Jeukens J."/>
            <person name="Emond-Rheault J.-G."/>
            <person name="Kukavica-Ibrulj I."/>
            <person name="Boyle B."/>
            <person name="Levesque R.C."/>
        </authorList>
    </citation>
    <scope>NUCLEOTIDE SEQUENCE [LARGE SCALE GENOMIC DNA]</scope>
    <source>
        <strain evidence="3 4">PA-W36</strain>
    </source>
</reference>
<dbReference type="RefSeq" id="WP_009876297.1">
    <property type="nucleotide sequence ID" value="NZ_CAADKB010000630.1"/>
</dbReference>
<evidence type="ECO:0000259" key="1">
    <source>
        <dbReference type="Pfam" id="PF04773"/>
    </source>
</evidence>
<dbReference type="Proteomes" id="UP000284767">
    <property type="component" value="Unassembled WGS sequence"/>
</dbReference>
<dbReference type="EMBL" id="NSNE01000034">
    <property type="protein sequence ID" value="RPM02911.1"/>
    <property type="molecule type" value="Genomic_DNA"/>
</dbReference>
<dbReference type="PIRSF" id="PIRSF018266">
    <property type="entry name" value="FecR"/>
    <property type="match status" value="1"/>
</dbReference>